<dbReference type="Pfam" id="PF00657">
    <property type="entry name" value="Lipase_GDSL"/>
    <property type="match status" value="1"/>
</dbReference>
<gene>
    <name evidence="1" type="ORF">HNP38_001894</name>
</gene>
<reference evidence="1 2" key="1">
    <citation type="submission" date="2020-08" db="EMBL/GenBank/DDBJ databases">
        <title>Functional genomics of gut bacteria from endangered species of beetles.</title>
        <authorList>
            <person name="Carlos-Shanley C."/>
        </authorList>
    </citation>
    <scope>NUCLEOTIDE SEQUENCE [LARGE SCALE GENOMIC DNA]</scope>
    <source>
        <strain evidence="1 2">S00151</strain>
    </source>
</reference>
<evidence type="ECO:0000313" key="2">
    <source>
        <dbReference type="Proteomes" id="UP000592180"/>
    </source>
</evidence>
<proteinExistence type="predicted"/>
<dbReference type="CDD" id="cd00229">
    <property type="entry name" value="SGNH_hydrolase"/>
    <property type="match status" value="1"/>
</dbReference>
<dbReference type="GO" id="GO:0016788">
    <property type="term" value="F:hydrolase activity, acting on ester bonds"/>
    <property type="evidence" value="ECO:0007669"/>
    <property type="project" value="InterPro"/>
</dbReference>
<name>A0A840KF05_9FLAO</name>
<sequence>MKKILIFSDSLPLARDFPETTLFNETWPELLKKENYHIHQVSIGAATSSDILTQVHYHKTFNPDIVIIQVGIVDCAPRFATKFEVEILRRIPRLGSKILRKINNPELRAKRNISYVSLSAFKNNLKNIKAVFKCEVAFLTILPANDDYEKILPGVKEKIHHYNQAIKAYDHIDLNDMPGDGIMSDHFHINPKGHLFILTKIKHFLSLQKFTKHDE</sequence>
<dbReference type="AlphaFoldDB" id="A0A840KF05"/>
<dbReference type="EMBL" id="JACHLE010000002">
    <property type="protein sequence ID" value="MBB4806598.1"/>
    <property type="molecule type" value="Genomic_DNA"/>
</dbReference>
<comment type="caution">
    <text evidence="1">The sequence shown here is derived from an EMBL/GenBank/DDBJ whole genome shotgun (WGS) entry which is preliminary data.</text>
</comment>
<dbReference type="InterPro" id="IPR001087">
    <property type="entry name" value="GDSL"/>
</dbReference>
<evidence type="ECO:0000313" key="1">
    <source>
        <dbReference type="EMBL" id="MBB4806598.1"/>
    </source>
</evidence>
<protein>
    <submittedName>
        <fullName evidence="1">Lysophospholipase L1-like esterase</fullName>
    </submittedName>
</protein>
<keyword evidence="2" id="KW-1185">Reference proteome</keyword>
<organism evidence="1 2">
    <name type="scientific">Chryseobacterium defluvii</name>
    <dbReference type="NCBI Taxonomy" id="160396"/>
    <lineage>
        <taxon>Bacteria</taxon>
        <taxon>Pseudomonadati</taxon>
        <taxon>Bacteroidota</taxon>
        <taxon>Flavobacteriia</taxon>
        <taxon>Flavobacteriales</taxon>
        <taxon>Weeksellaceae</taxon>
        <taxon>Chryseobacterium group</taxon>
        <taxon>Chryseobacterium</taxon>
    </lineage>
</organism>
<dbReference type="RefSeq" id="WP_184188229.1">
    <property type="nucleotide sequence ID" value="NZ_JACHLE010000002.1"/>
</dbReference>
<dbReference type="Proteomes" id="UP000592180">
    <property type="component" value="Unassembled WGS sequence"/>
</dbReference>
<dbReference type="InterPro" id="IPR036514">
    <property type="entry name" value="SGNH_hydro_sf"/>
</dbReference>
<dbReference type="SUPFAM" id="SSF52266">
    <property type="entry name" value="SGNH hydrolase"/>
    <property type="match status" value="1"/>
</dbReference>
<accession>A0A840KF05</accession>
<dbReference type="Gene3D" id="3.40.50.1110">
    <property type="entry name" value="SGNH hydrolase"/>
    <property type="match status" value="1"/>
</dbReference>